<feature type="transmembrane region" description="Helical" evidence="3">
    <location>
        <begin position="200"/>
        <end position="222"/>
    </location>
</feature>
<dbReference type="InterPro" id="IPR050616">
    <property type="entry name" value="CPA3_Na-H_Antiporter_A"/>
</dbReference>
<name>A0A4R4DVY8_9PROT</name>
<keyword evidence="5" id="KW-0830">Ubiquinone</keyword>
<keyword evidence="3" id="KW-0472">Membrane</keyword>
<feature type="transmembrane region" description="Helical" evidence="3">
    <location>
        <begin position="523"/>
        <end position="543"/>
    </location>
</feature>
<feature type="transmembrane region" description="Helical" evidence="3">
    <location>
        <begin position="427"/>
        <end position="450"/>
    </location>
</feature>
<feature type="transmembrane region" description="Helical" evidence="3">
    <location>
        <begin position="462"/>
        <end position="479"/>
    </location>
</feature>
<keyword evidence="3" id="KW-1133">Transmembrane helix</keyword>
<evidence type="ECO:0000256" key="2">
    <source>
        <dbReference type="RuleBase" id="RU000320"/>
    </source>
</evidence>
<dbReference type="Pfam" id="PF00361">
    <property type="entry name" value="Proton_antipo_M"/>
    <property type="match status" value="1"/>
</dbReference>
<feature type="transmembrane region" description="Helical" evidence="3">
    <location>
        <begin position="234"/>
        <end position="253"/>
    </location>
</feature>
<feature type="transmembrane region" description="Helical" evidence="3">
    <location>
        <begin position="320"/>
        <end position="344"/>
    </location>
</feature>
<dbReference type="Proteomes" id="UP000295023">
    <property type="component" value="Unassembled WGS sequence"/>
</dbReference>
<dbReference type="PRINTS" id="PR01434">
    <property type="entry name" value="NADHDHGNASE5"/>
</dbReference>
<evidence type="ECO:0000313" key="6">
    <source>
        <dbReference type="Proteomes" id="UP000295023"/>
    </source>
</evidence>
<protein>
    <submittedName>
        <fullName evidence="5">NADH/ubiquinone/plastoquinone (Complex I)</fullName>
    </submittedName>
</protein>
<dbReference type="EMBL" id="SKBM01000004">
    <property type="protein sequence ID" value="TCZ64828.1"/>
    <property type="molecule type" value="Genomic_DNA"/>
</dbReference>
<keyword evidence="6" id="KW-1185">Reference proteome</keyword>
<dbReference type="GO" id="GO:0016020">
    <property type="term" value="C:membrane"/>
    <property type="evidence" value="ECO:0007669"/>
    <property type="project" value="UniProtKB-SubCell"/>
</dbReference>
<feature type="transmembrane region" description="Helical" evidence="3">
    <location>
        <begin position="126"/>
        <end position="143"/>
    </location>
</feature>
<comment type="subcellular location">
    <subcellularLocation>
        <location evidence="1">Endomembrane system</location>
        <topology evidence="1">Multi-pass membrane protein</topology>
    </subcellularLocation>
    <subcellularLocation>
        <location evidence="2">Membrane</location>
        <topology evidence="2">Multi-pass membrane protein</topology>
    </subcellularLocation>
</comment>
<feature type="transmembrane region" description="Helical" evidence="3">
    <location>
        <begin position="387"/>
        <end position="406"/>
    </location>
</feature>
<dbReference type="OrthoDB" id="9768329at2"/>
<evidence type="ECO:0000256" key="3">
    <source>
        <dbReference type="SAM" id="Phobius"/>
    </source>
</evidence>
<feature type="transmembrane region" description="Helical" evidence="3">
    <location>
        <begin position="103"/>
        <end position="120"/>
    </location>
</feature>
<feature type="transmembrane region" description="Helical" evidence="3">
    <location>
        <begin position="33"/>
        <end position="50"/>
    </location>
</feature>
<evidence type="ECO:0000259" key="4">
    <source>
        <dbReference type="Pfam" id="PF00361"/>
    </source>
</evidence>
<feature type="transmembrane region" description="Helical" evidence="3">
    <location>
        <begin position="70"/>
        <end position="91"/>
    </location>
</feature>
<reference evidence="5 6" key="1">
    <citation type="submission" date="2019-03" db="EMBL/GenBank/DDBJ databases">
        <title>Paracraurococcus aquatilis NE82 genome sequence.</title>
        <authorList>
            <person name="Zhao Y."/>
            <person name="Du Z."/>
        </authorList>
    </citation>
    <scope>NUCLEOTIDE SEQUENCE [LARGE SCALE GENOMIC DNA]</scope>
    <source>
        <strain evidence="5 6">NE82</strain>
    </source>
</reference>
<sequence>MTGAQALLVAAIAAPVLLLAACLWDGARRRMPGLLWLAPLPGLAAALLAADTTPLVLDAARLRFTLALDAPSALLLGAAALLWSAAGAYASRYMGRGPGAERFALWWLITLSGSLGVFVAGDLASFYLAFAAVSLAAFGLIVQDGTPRARRAGEVTLLLAVMGEICLLLAFALLAEAVQGPSLAIADAVAALPGSPARGLAVGLLVAGFGLKAGLVPLHVWLPLAHPAAPMPASAVLSGAIVKAGIIGLLRFLPADGALSDWGGILAGIGLLTAFWGVGCGIVQANPKTVLAYSTVSQMGVTVAALGMGMAMAAPGTGMAVAFYATHHVLAKGALFLAVGLAAGSGGWRRWLVLLPALILALGFGGLPGTGGALAKAAVKPQLGEGLVGLLAGLSAAGSTLLMLHFMRRLIALEAGGTADRPARGLLLPWLGLAAAALLLPWALYGAAGLGDPWEALGKDPVAALWPVLLGAALAAGLARQDRWLGAVPEGDLLLLTGKARRLGAACGAVAVRAEALLRAWPIAGLALMALLLALFGVMLAAAA</sequence>
<dbReference type="InterPro" id="IPR001750">
    <property type="entry name" value="ND/Mrp_TM"/>
</dbReference>
<dbReference type="GO" id="GO:0012505">
    <property type="term" value="C:endomembrane system"/>
    <property type="evidence" value="ECO:0007669"/>
    <property type="project" value="UniProtKB-SubCell"/>
</dbReference>
<dbReference type="PANTHER" id="PTHR43373">
    <property type="entry name" value="NA(+)/H(+) ANTIPORTER SUBUNIT"/>
    <property type="match status" value="1"/>
</dbReference>
<comment type="caution">
    <text evidence="5">The sequence shown here is derived from an EMBL/GenBank/DDBJ whole genome shotgun (WGS) entry which is preliminary data.</text>
</comment>
<feature type="transmembrane region" description="Helical" evidence="3">
    <location>
        <begin position="6"/>
        <end position="26"/>
    </location>
</feature>
<feature type="transmembrane region" description="Helical" evidence="3">
    <location>
        <begin position="290"/>
        <end position="314"/>
    </location>
</feature>
<dbReference type="AlphaFoldDB" id="A0A4R4DVY8"/>
<accession>A0A4R4DVY8</accession>
<feature type="transmembrane region" description="Helical" evidence="3">
    <location>
        <begin position="265"/>
        <end position="283"/>
    </location>
</feature>
<dbReference type="PANTHER" id="PTHR43373:SF1">
    <property type="entry name" value="NA(+)_H(+) ANTIPORTER SUBUNIT A"/>
    <property type="match status" value="1"/>
</dbReference>
<feature type="transmembrane region" description="Helical" evidence="3">
    <location>
        <begin position="155"/>
        <end position="175"/>
    </location>
</feature>
<organism evidence="5 6">
    <name type="scientific">Roseicella aquatilis</name>
    <dbReference type="NCBI Taxonomy" id="2527868"/>
    <lineage>
        <taxon>Bacteria</taxon>
        <taxon>Pseudomonadati</taxon>
        <taxon>Pseudomonadota</taxon>
        <taxon>Alphaproteobacteria</taxon>
        <taxon>Acetobacterales</taxon>
        <taxon>Roseomonadaceae</taxon>
        <taxon>Roseicella</taxon>
    </lineage>
</organism>
<proteinExistence type="predicted"/>
<dbReference type="RefSeq" id="WP_132285408.1">
    <property type="nucleotide sequence ID" value="NZ_SKBM01000004.1"/>
</dbReference>
<keyword evidence="2 3" id="KW-0812">Transmembrane</keyword>
<evidence type="ECO:0000256" key="1">
    <source>
        <dbReference type="ARBA" id="ARBA00004127"/>
    </source>
</evidence>
<feature type="transmembrane region" description="Helical" evidence="3">
    <location>
        <begin position="351"/>
        <end position="375"/>
    </location>
</feature>
<feature type="domain" description="NADH:quinone oxidoreductase/Mrp antiporter transmembrane" evidence="4">
    <location>
        <begin position="120"/>
        <end position="343"/>
    </location>
</feature>
<evidence type="ECO:0000313" key="5">
    <source>
        <dbReference type="EMBL" id="TCZ64828.1"/>
    </source>
</evidence>
<gene>
    <name evidence="5" type="ORF">EXY23_05475</name>
</gene>